<evidence type="ECO:0000313" key="3">
    <source>
        <dbReference type="Proteomes" id="UP000298030"/>
    </source>
</evidence>
<gene>
    <name evidence="2" type="ORF">FA13DRAFT_1648891</name>
    <name evidence="1" type="ORF">FA13DRAFT_1654161</name>
</gene>
<evidence type="ECO:0008006" key="4">
    <source>
        <dbReference type="Google" id="ProtNLM"/>
    </source>
</evidence>
<dbReference type="EMBL" id="QPFP01000255">
    <property type="protein sequence ID" value="TEB18424.1"/>
    <property type="molecule type" value="Genomic_DNA"/>
</dbReference>
<comment type="caution">
    <text evidence="1">The sequence shown here is derived from an EMBL/GenBank/DDBJ whole genome shotgun (WGS) entry which is preliminary data.</text>
</comment>
<dbReference type="OrthoDB" id="2158839at2759"/>
<keyword evidence="3" id="KW-1185">Reference proteome</keyword>
<proteinExistence type="predicted"/>
<feature type="non-terminal residue" evidence="1">
    <location>
        <position position="1"/>
    </location>
</feature>
<evidence type="ECO:0000313" key="1">
    <source>
        <dbReference type="EMBL" id="TEB06416.1"/>
    </source>
</evidence>
<accession>A0A4Y7RC61</accession>
<sequence>AGSSTHPACAVCLGRHTHDVSECKASSTWDGKHTTFAQRRGGVLTTYGGKGICKDFQTRRGCSHRSHPERHICSGCGERDHGAQDCPRAQRRD</sequence>
<protein>
    <recommendedName>
        <fullName evidence="4">CCHC-type domain-containing protein</fullName>
    </recommendedName>
</protein>
<organism evidence="1 3">
    <name type="scientific">Coprinellus micaceus</name>
    <name type="common">Glistening ink-cap mushroom</name>
    <name type="synonym">Coprinus micaceus</name>
    <dbReference type="NCBI Taxonomy" id="71717"/>
    <lineage>
        <taxon>Eukaryota</taxon>
        <taxon>Fungi</taxon>
        <taxon>Dikarya</taxon>
        <taxon>Basidiomycota</taxon>
        <taxon>Agaricomycotina</taxon>
        <taxon>Agaricomycetes</taxon>
        <taxon>Agaricomycetidae</taxon>
        <taxon>Agaricales</taxon>
        <taxon>Agaricineae</taxon>
        <taxon>Psathyrellaceae</taxon>
        <taxon>Coprinellus</taxon>
    </lineage>
</organism>
<dbReference type="AlphaFoldDB" id="A0A4Y7RC61"/>
<evidence type="ECO:0000313" key="2">
    <source>
        <dbReference type="EMBL" id="TEB18424.1"/>
    </source>
</evidence>
<reference evidence="1 3" key="1">
    <citation type="journal article" date="2019" name="Nat. Ecol. Evol.">
        <title>Megaphylogeny resolves global patterns of mushroom evolution.</title>
        <authorList>
            <person name="Varga T."/>
            <person name="Krizsan K."/>
            <person name="Foldi C."/>
            <person name="Dima B."/>
            <person name="Sanchez-Garcia M."/>
            <person name="Sanchez-Ramirez S."/>
            <person name="Szollosi G.J."/>
            <person name="Szarkandi J.G."/>
            <person name="Papp V."/>
            <person name="Albert L."/>
            <person name="Andreopoulos W."/>
            <person name="Angelini C."/>
            <person name="Antonin V."/>
            <person name="Barry K.W."/>
            <person name="Bougher N.L."/>
            <person name="Buchanan P."/>
            <person name="Buyck B."/>
            <person name="Bense V."/>
            <person name="Catcheside P."/>
            <person name="Chovatia M."/>
            <person name="Cooper J."/>
            <person name="Damon W."/>
            <person name="Desjardin D."/>
            <person name="Finy P."/>
            <person name="Geml J."/>
            <person name="Haridas S."/>
            <person name="Hughes K."/>
            <person name="Justo A."/>
            <person name="Karasinski D."/>
            <person name="Kautmanova I."/>
            <person name="Kiss B."/>
            <person name="Kocsube S."/>
            <person name="Kotiranta H."/>
            <person name="LaButti K.M."/>
            <person name="Lechner B.E."/>
            <person name="Liimatainen K."/>
            <person name="Lipzen A."/>
            <person name="Lukacs Z."/>
            <person name="Mihaltcheva S."/>
            <person name="Morgado L.N."/>
            <person name="Niskanen T."/>
            <person name="Noordeloos M.E."/>
            <person name="Ohm R.A."/>
            <person name="Ortiz-Santana B."/>
            <person name="Ovrebo C."/>
            <person name="Racz N."/>
            <person name="Riley R."/>
            <person name="Savchenko A."/>
            <person name="Shiryaev A."/>
            <person name="Soop K."/>
            <person name="Spirin V."/>
            <person name="Szebenyi C."/>
            <person name="Tomsovsky M."/>
            <person name="Tulloss R.E."/>
            <person name="Uehling J."/>
            <person name="Grigoriev I.V."/>
            <person name="Vagvolgyi C."/>
            <person name="Papp T."/>
            <person name="Martin F.M."/>
            <person name="Miettinen O."/>
            <person name="Hibbett D.S."/>
            <person name="Nagy L.G."/>
        </authorList>
    </citation>
    <scope>NUCLEOTIDE SEQUENCE [LARGE SCALE GENOMIC DNA]</scope>
    <source>
        <strain evidence="1 3">FP101781</strain>
    </source>
</reference>
<dbReference type="Proteomes" id="UP000298030">
    <property type="component" value="Unassembled WGS sequence"/>
</dbReference>
<name>A0A4Y7RC61_COPMI</name>
<dbReference type="EMBL" id="QPFP01000563">
    <property type="protein sequence ID" value="TEB06416.1"/>
    <property type="molecule type" value="Genomic_DNA"/>
</dbReference>